<reference evidence="4 5" key="1">
    <citation type="submission" date="2021-01" db="EMBL/GenBank/DDBJ databases">
        <title>Streptomyces acididurans sp. nov., isolated from a peat swamp forest soil.</title>
        <authorList>
            <person name="Chantavorakit T."/>
            <person name="Duangmal K."/>
        </authorList>
    </citation>
    <scope>NUCLEOTIDE SEQUENCE [LARGE SCALE GENOMIC DNA]</scope>
    <source>
        <strain evidence="4 5">KK5PA1</strain>
    </source>
</reference>
<keyword evidence="1" id="KW-0808">Transferase</keyword>
<feature type="region of interest" description="Disordered" evidence="2">
    <location>
        <begin position="34"/>
        <end position="53"/>
    </location>
</feature>
<dbReference type="PANTHER" id="PTHR35526">
    <property type="entry name" value="ANTI-SIGMA-F FACTOR RSBW-RELATED"/>
    <property type="match status" value="1"/>
</dbReference>
<evidence type="ECO:0000313" key="4">
    <source>
        <dbReference type="EMBL" id="MBM9505848.1"/>
    </source>
</evidence>
<gene>
    <name evidence="4" type="ORF">ITX44_15045</name>
</gene>
<evidence type="ECO:0000313" key="5">
    <source>
        <dbReference type="Proteomes" id="UP000749040"/>
    </source>
</evidence>
<dbReference type="Gene3D" id="3.30.565.10">
    <property type="entry name" value="Histidine kinase-like ATPase, C-terminal domain"/>
    <property type="match status" value="1"/>
</dbReference>
<dbReference type="EMBL" id="JADKYB010000007">
    <property type="protein sequence ID" value="MBM9505848.1"/>
    <property type="molecule type" value="Genomic_DNA"/>
</dbReference>
<keyword evidence="1" id="KW-0723">Serine/threonine-protein kinase</keyword>
<evidence type="ECO:0000256" key="1">
    <source>
        <dbReference type="ARBA" id="ARBA00022527"/>
    </source>
</evidence>
<dbReference type="InterPro" id="IPR003594">
    <property type="entry name" value="HATPase_dom"/>
</dbReference>
<feature type="region of interest" description="Disordered" evidence="2">
    <location>
        <begin position="126"/>
        <end position="219"/>
    </location>
</feature>
<sequence>MHTEDVLRAWRVPAPAKADALSIVGELISNAVRHANPQPQPGHEQSPGEPTVHGCTLNLRLMPDHLLILVYDKDRRPPVLREPSDEAESGRGLLLVAGLSAAWGYIYPTPTSGKLVWARLLITPPAQQAQVSTDRGQPQRYETPRERQRPGSHPVPGPASPSRVTGAAPTRTTQNPSAVPAGPTGSRPTLETPTTIHFSYRTVPCPTPPSPAVRPSARP</sequence>
<name>A0ABS2TR87_9ACTN</name>
<proteinExistence type="predicted"/>
<comment type="caution">
    <text evidence="4">The sequence shown here is derived from an EMBL/GenBank/DDBJ whole genome shotgun (WGS) entry which is preliminary data.</text>
</comment>
<feature type="compositionally biased region" description="Pro residues" evidence="2">
    <location>
        <begin position="205"/>
        <end position="219"/>
    </location>
</feature>
<evidence type="ECO:0000256" key="2">
    <source>
        <dbReference type="SAM" id="MobiDB-lite"/>
    </source>
</evidence>
<feature type="compositionally biased region" description="Polar residues" evidence="2">
    <location>
        <begin position="126"/>
        <end position="136"/>
    </location>
</feature>
<keyword evidence="4" id="KW-0067">ATP-binding</keyword>
<dbReference type="PANTHER" id="PTHR35526:SF3">
    <property type="entry name" value="ANTI-SIGMA-F FACTOR RSBW"/>
    <property type="match status" value="1"/>
</dbReference>
<evidence type="ECO:0000259" key="3">
    <source>
        <dbReference type="Pfam" id="PF13581"/>
    </source>
</evidence>
<keyword evidence="4" id="KW-0547">Nucleotide-binding</keyword>
<dbReference type="CDD" id="cd16936">
    <property type="entry name" value="HATPase_RsbW-like"/>
    <property type="match status" value="1"/>
</dbReference>
<dbReference type="Pfam" id="PF13581">
    <property type="entry name" value="HATPase_c_2"/>
    <property type="match status" value="1"/>
</dbReference>
<dbReference type="Proteomes" id="UP000749040">
    <property type="component" value="Unassembled WGS sequence"/>
</dbReference>
<feature type="domain" description="Histidine kinase/HSP90-like ATPase" evidence="3">
    <location>
        <begin position="4"/>
        <end position="105"/>
    </location>
</feature>
<dbReference type="GO" id="GO:0005524">
    <property type="term" value="F:ATP binding"/>
    <property type="evidence" value="ECO:0007669"/>
    <property type="project" value="UniProtKB-KW"/>
</dbReference>
<organism evidence="4 5">
    <name type="scientific">Actinacidiphila acididurans</name>
    <dbReference type="NCBI Taxonomy" id="2784346"/>
    <lineage>
        <taxon>Bacteria</taxon>
        <taxon>Bacillati</taxon>
        <taxon>Actinomycetota</taxon>
        <taxon>Actinomycetes</taxon>
        <taxon>Kitasatosporales</taxon>
        <taxon>Streptomycetaceae</taxon>
        <taxon>Actinacidiphila</taxon>
    </lineage>
</organism>
<feature type="compositionally biased region" description="Polar residues" evidence="2">
    <location>
        <begin position="186"/>
        <end position="197"/>
    </location>
</feature>
<protein>
    <submittedName>
        <fullName evidence="4">ATP-binding protein</fullName>
    </submittedName>
</protein>
<accession>A0ABS2TR87</accession>
<keyword evidence="5" id="KW-1185">Reference proteome</keyword>
<keyword evidence="1" id="KW-0418">Kinase</keyword>
<dbReference type="InterPro" id="IPR036890">
    <property type="entry name" value="HATPase_C_sf"/>
</dbReference>
<dbReference type="InterPro" id="IPR050267">
    <property type="entry name" value="Anti-sigma-factor_SerPK"/>
</dbReference>